<organism evidence="1 2">
    <name type="scientific">Elioraea tepida</name>
    <dbReference type="NCBI Taxonomy" id="2843330"/>
    <lineage>
        <taxon>Bacteria</taxon>
        <taxon>Pseudomonadati</taxon>
        <taxon>Pseudomonadota</taxon>
        <taxon>Alphaproteobacteria</taxon>
        <taxon>Acetobacterales</taxon>
        <taxon>Elioraeaceae</taxon>
        <taxon>Elioraea</taxon>
    </lineage>
</organism>
<proteinExistence type="predicted"/>
<reference evidence="1" key="1">
    <citation type="submission" date="2021-06" db="EMBL/GenBank/DDBJ databases">
        <title>Elioraea tepida, sp. nov., a moderately thermophilic aerobic anoxygenic phototrophic bacterium isolated from an alkaline siliceous hot spring mat community in Yellowstone National Park, WY, USA.</title>
        <authorList>
            <person name="Saini M.K."/>
            <person name="Yoshida S."/>
            <person name="Sebastian A."/>
            <person name="Hirose S."/>
            <person name="Hara E."/>
            <person name="Tamaki H."/>
            <person name="Soulier N.T."/>
            <person name="Albert I."/>
            <person name="Hanada S."/>
            <person name="Bryant D.A."/>
            <person name="Tank M."/>
        </authorList>
    </citation>
    <scope>NUCLEOTIDE SEQUENCE</scope>
    <source>
        <strain evidence="1">MS-P2</strain>
    </source>
</reference>
<dbReference type="EMBL" id="CP076448">
    <property type="protein sequence ID" value="QXM24417.1"/>
    <property type="molecule type" value="Genomic_DNA"/>
</dbReference>
<sequence length="47" mass="5345">MHDRQQFVALMRAFRANERPNTVMGRISRGYTDAEIAALAAHFAKPQ</sequence>
<gene>
    <name evidence="1" type="ORF">KO353_14410</name>
</gene>
<evidence type="ECO:0000313" key="2">
    <source>
        <dbReference type="Proteomes" id="UP000694001"/>
    </source>
</evidence>
<dbReference type="Proteomes" id="UP000694001">
    <property type="component" value="Chromosome"/>
</dbReference>
<protein>
    <submittedName>
        <fullName evidence="1">Uncharacterized protein</fullName>
    </submittedName>
</protein>
<evidence type="ECO:0000313" key="1">
    <source>
        <dbReference type="EMBL" id="QXM24417.1"/>
    </source>
</evidence>
<dbReference type="AlphaFoldDB" id="A0A975U1X6"/>
<dbReference type="KEGG" id="elio:KO353_14410"/>
<keyword evidence="2" id="KW-1185">Reference proteome</keyword>
<name>A0A975U1X6_9PROT</name>
<accession>A0A975U1X6</accession>